<evidence type="ECO:0000313" key="8">
    <source>
        <dbReference type="Proteomes" id="UP000663879"/>
    </source>
</evidence>
<keyword evidence="8" id="KW-1185">Reference proteome</keyword>
<dbReference type="SUPFAM" id="SSF55486">
    <property type="entry name" value="Metalloproteases ('zincins'), catalytic domain"/>
    <property type="match status" value="1"/>
</dbReference>
<evidence type="ECO:0000256" key="6">
    <source>
        <dbReference type="ARBA" id="ARBA00023049"/>
    </source>
</evidence>
<evidence type="ECO:0000256" key="5">
    <source>
        <dbReference type="ARBA" id="ARBA00022833"/>
    </source>
</evidence>
<keyword evidence="2" id="KW-0645">Protease</keyword>
<dbReference type="GO" id="GO:0006508">
    <property type="term" value="P:proteolysis"/>
    <property type="evidence" value="ECO:0007669"/>
    <property type="project" value="UniProtKB-KW"/>
</dbReference>
<dbReference type="Pfam" id="PF07998">
    <property type="entry name" value="Peptidase_M54"/>
    <property type="match status" value="1"/>
</dbReference>
<keyword evidence="5" id="KW-0862">Zinc</keyword>
<comment type="caution">
    <text evidence="7">The sequence shown here is derived from an EMBL/GenBank/DDBJ whole genome shotgun (WGS) entry which is preliminary data.</text>
</comment>
<dbReference type="PANTHER" id="PTHR15910">
    <property type="entry name" value="ARCHAEMETZINCIN"/>
    <property type="match status" value="1"/>
</dbReference>
<evidence type="ECO:0008006" key="9">
    <source>
        <dbReference type="Google" id="ProtNLM"/>
    </source>
</evidence>
<dbReference type="PANTHER" id="PTHR15910:SF1">
    <property type="entry name" value="ARCHAEMETZINCIN-2"/>
    <property type="match status" value="1"/>
</dbReference>
<evidence type="ECO:0000256" key="3">
    <source>
        <dbReference type="ARBA" id="ARBA00022723"/>
    </source>
</evidence>
<proteinExistence type="predicted"/>
<protein>
    <recommendedName>
        <fullName evidence="9">Archaemetzincin-2</fullName>
    </recommendedName>
</protein>
<evidence type="ECO:0000256" key="4">
    <source>
        <dbReference type="ARBA" id="ARBA00022801"/>
    </source>
</evidence>
<evidence type="ECO:0000256" key="2">
    <source>
        <dbReference type="ARBA" id="ARBA00022670"/>
    </source>
</evidence>
<reference evidence="7" key="1">
    <citation type="submission" date="2021-02" db="EMBL/GenBank/DDBJ databases">
        <authorList>
            <person name="Nowell W R."/>
        </authorList>
    </citation>
    <scope>NUCLEOTIDE SEQUENCE</scope>
    <source>
        <strain evidence="7">Ploen Becks lab</strain>
    </source>
</reference>
<keyword evidence="4" id="KW-0378">Hydrolase</keyword>
<dbReference type="EMBL" id="CAJNOC010000452">
    <property type="protein sequence ID" value="CAF0763192.1"/>
    <property type="molecule type" value="Genomic_DNA"/>
</dbReference>
<dbReference type="Gene3D" id="3.40.390.10">
    <property type="entry name" value="Collagenase (Catalytic Domain)"/>
    <property type="match status" value="1"/>
</dbReference>
<dbReference type="OrthoDB" id="2365600at2759"/>
<dbReference type="InterPro" id="IPR024079">
    <property type="entry name" value="MetalloPept_cat_dom_sf"/>
</dbReference>
<keyword evidence="6" id="KW-0482">Metalloprotease</keyword>
<gene>
    <name evidence="7" type="ORF">OXX778_LOCUS4544</name>
</gene>
<dbReference type="Proteomes" id="UP000663879">
    <property type="component" value="Unassembled WGS sequence"/>
</dbReference>
<dbReference type="GO" id="GO:0046872">
    <property type="term" value="F:metal ion binding"/>
    <property type="evidence" value="ECO:0007669"/>
    <property type="project" value="UniProtKB-KW"/>
</dbReference>
<dbReference type="CDD" id="cd11375">
    <property type="entry name" value="Peptidase_M54"/>
    <property type="match status" value="1"/>
</dbReference>
<keyword evidence="3" id="KW-0479">Metal-binding</keyword>
<dbReference type="AlphaFoldDB" id="A0A813Q788"/>
<name>A0A813Q788_9BILA</name>
<organism evidence="7 8">
    <name type="scientific">Brachionus calyciflorus</name>
    <dbReference type="NCBI Taxonomy" id="104777"/>
    <lineage>
        <taxon>Eukaryota</taxon>
        <taxon>Metazoa</taxon>
        <taxon>Spiralia</taxon>
        <taxon>Gnathifera</taxon>
        <taxon>Rotifera</taxon>
        <taxon>Eurotatoria</taxon>
        <taxon>Monogononta</taxon>
        <taxon>Pseudotrocha</taxon>
        <taxon>Ploima</taxon>
        <taxon>Brachionidae</taxon>
        <taxon>Brachionus</taxon>
    </lineage>
</organism>
<evidence type="ECO:0000256" key="1">
    <source>
        <dbReference type="ARBA" id="ARBA00001947"/>
    </source>
</evidence>
<dbReference type="GO" id="GO:0008237">
    <property type="term" value="F:metallopeptidase activity"/>
    <property type="evidence" value="ECO:0007669"/>
    <property type="project" value="UniProtKB-KW"/>
</dbReference>
<sequence length="226" mass="26566">MSPKKLKINFHKKFNLPSSDQILHALNTPASYESLQADLDFRYDKKSKNFQIKTLSLNLFLKKIRPNDTCCLIGFTEYDLYVEDSDLFVAGLCNGNLGVGAFSIMRYHPKLNFSEENWFEYKQSKICDDKTWLMRSCRLMVHETCHLLGLAHCKYKDCCMNGSGHLKEDFKQSMFLCPIDLKKLWLILGFNLPERYENLKQFFVKNKCEKESKLLQKILKDLENFE</sequence>
<accession>A0A813Q788</accession>
<evidence type="ECO:0000313" key="7">
    <source>
        <dbReference type="EMBL" id="CAF0763192.1"/>
    </source>
</evidence>
<dbReference type="InterPro" id="IPR012962">
    <property type="entry name" value="Pept_M54_archaemetzincn"/>
</dbReference>
<comment type="cofactor">
    <cofactor evidence="1">
        <name>Zn(2+)</name>
        <dbReference type="ChEBI" id="CHEBI:29105"/>
    </cofactor>
</comment>